<feature type="transmembrane region" description="Helical" evidence="1">
    <location>
        <begin position="12"/>
        <end position="35"/>
    </location>
</feature>
<keyword evidence="1" id="KW-0812">Transmembrane</keyword>
<keyword evidence="1" id="KW-1133">Transmembrane helix</keyword>
<evidence type="ECO:0000256" key="1">
    <source>
        <dbReference type="SAM" id="Phobius"/>
    </source>
</evidence>
<accession>A0A839HK48</accession>
<reference evidence="2 3" key="1">
    <citation type="journal article" date="2020" name="Arch. Microbiol.">
        <title>The genome sequence of the giant phototrophic gammaproteobacterium Thiospirillum jenense gives insight into its physiological properties and phylogenetic relationships.</title>
        <authorList>
            <person name="Imhoff J.F."/>
            <person name="Meyer T.E."/>
            <person name="Kyndt J.A."/>
        </authorList>
    </citation>
    <scope>NUCLEOTIDE SEQUENCE [LARGE SCALE GENOMIC DNA]</scope>
    <source>
        <strain evidence="2 3">DSM 216</strain>
    </source>
</reference>
<feature type="transmembrane region" description="Helical" evidence="1">
    <location>
        <begin position="41"/>
        <end position="62"/>
    </location>
</feature>
<gene>
    <name evidence="2" type="ORF">HUK38_08510</name>
</gene>
<evidence type="ECO:0000313" key="3">
    <source>
        <dbReference type="Proteomes" id="UP000548632"/>
    </source>
</evidence>
<sequence length="72" mass="8093">MMSLCTECRKSPWPFVFIIVIASVSTFLTWLTFSFAQSDELVRIGASAGMFIVVSGGLLSYVMSCLRRHCRH</sequence>
<dbReference type="AlphaFoldDB" id="A0A839HK48"/>
<name>A0A839HK48_9GAMM</name>
<keyword evidence="3" id="KW-1185">Reference proteome</keyword>
<organism evidence="2 3">
    <name type="scientific">Thiospirillum jenense</name>
    <dbReference type="NCBI Taxonomy" id="1653858"/>
    <lineage>
        <taxon>Bacteria</taxon>
        <taxon>Pseudomonadati</taxon>
        <taxon>Pseudomonadota</taxon>
        <taxon>Gammaproteobacteria</taxon>
        <taxon>Chromatiales</taxon>
        <taxon>Chromatiaceae</taxon>
        <taxon>Thiospirillum</taxon>
    </lineage>
</organism>
<proteinExistence type="predicted"/>
<dbReference type="EMBL" id="JABVCQ010000016">
    <property type="protein sequence ID" value="MBB1126272.1"/>
    <property type="molecule type" value="Genomic_DNA"/>
</dbReference>
<protein>
    <submittedName>
        <fullName evidence="2">Uncharacterized protein</fullName>
    </submittedName>
</protein>
<comment type="caution">
    <text evidence="2">The sequence shown here is derived from an EMBL/GenBank/DDBJ whole genome shotgun (WGS) entry which is preliminary data.</text>
</comment>
<keyword evidence="1" id="KW-0472">Membrane</keyword>
<dbReference type="Proteomes" id="UP000548632">
    <property type="component" value="Unassembled WGS sequence"/>
</dbReference>
<evidence type="ECO:0000313" key="2">
    <source>
        <dbReference type="EMBL" id="MBB1126272.1"/>
    </source>
</evidence>